<evidence type="ECO:0000313" key="2">
    <source>
        <dbReference type="Proteomes" id="UP000192472"/>
    </source>
</evidence>
<dbReference type="OrthoDB" id="870003at2"/>
<gene>
    <name evidence="1" type="ORF">SAMN04488029_2880</name>
</gene>
<dbReference type="RefSeq" id="WP_084373532.1">
    <property type="nucleotide sequence ID" value="NZ_FWYF01000003.1"/>
</dbReference>
<accession>A0A1W2GIC7</accession>
<dbReference type="Gene3D" id="2.60.120.620">
    <property type="entry name" value="q2cbj1_9rhob like domain"/>
    <property type="match status" value="1"/>
</dbReference>
<name>A0A1W2GIC7_REIFA</name>
<reference evidence="1 2" key="1">
    <citation type="submission" date="2017-04" db="EMBL/GenBank/DDBJ databases">
        <authorList>
            <person name="Afonso C.L."/>
            <person name="Miller P.J."/>
            <person name="Scott M.A."/>
            <person name="Spackman E."/>
            <person name="Goraichik I."/>
            <person name="Dimitrov K.M."/>
            <person name="Suarez D.L."/>
            <person name="Swayne D.E."/>
        </authorList>
    </citation>
    <scope>NUCLEOTIDE SEQUENCE [LARGE SCALE GENOMIC DNA]</scope>
    <source>
        <strain evidence="1 2">DSM 26133</strain>
    </source>
</reference>
<protein>
    <recommendedName>
        <fullName evidence="3">Phytanoyl-CoA dioxygenase (PhyH)</fullName>
    </recommendedName>
</protein>
<evidence type="ECO:0000313" key="1">
    <source>
        <dbReference type="EMBL" id="SMD36405.1"/>
    </source>
</evidence>
<keyword evidence="2" id="KW-1185">Reference proteome</keyword>
<dbReference type="Proteomes" id="UP000192472">
    <property type="component" value="Unassembled WGS sequence"/>
</dbReference>
<organism evidence="1 2">
    <name type="scientific">Reichenbachiella faecimaris</name>
    <dbReference type="NCBI Taxonomy" id="692418"/>
    <lineage>
        <taxon>Bacteria</taxon>
        <taxon>Pseudomonadati</taxon>
        <taxon>Bacteroidota</taxon>
        <taxon>Cytophagia</taxon>
        <taxon>Cytophagales</taxon>
        <taxon>Reichenbachiellaceae</taxon>
        <taxon>Reichenbachiella</taxon>
    </lineage>
</organism>
<dbReference type="EMBL" id="FWYF01000003">
    <property type="protein sequence ID" value="SMD36405.1"/>
    <property type="molecule type" value="Genomic_DNA"/>
</dbReference>
<proteinExistence type="predicted"/>
<dbReference type="STRING" id="692418.SAMN04488029_2880"/>
<dbReference type="AlphaFoldDB" id="A0A1W2GIC7"/>
<dbReference type="SUPFAM" id="SSF51197">
    <property type="entry name" value="Clavaminate synthase-like"/>
    <property type="match status" value="1"/>
</dbReference>
<evidence type="ECO:0008006" key="3">
    <source>
        <dbReference type="Google" id="ProtNLM"/>
    </source>
</evidence>
<sequence>MNITVGQDQYEYSVEGESIIAKQDRLIDREDDLTKTTTWHRQGYTVQNLFDNSTYHSFIQVLTGILLNKFLESGIHLDPNKISEYHTRVENYEQHLAIVDKTKLIQGYELDPYFEKLEKAVSEICGIPVYSIKPMNGERVFHFRIIRPNRKDFNPLHKDGWMEELKDCINLYIPICGSNEKSSLILAEGSHLLNEDTFVRTKAGAKMNDVQFNVPGLIDSKESLNFVRPNPGSNEILVFSPYLIHGGSLNLNTNQTRISLEMRFWRKP</sequence>